<name>A0ABQ2V8U7_9ACTN</name>
<comment type="caution">
    <text evidence="1">The sequence shown here is derived from an EMBL/GenBank/DDBJ whole genome shotgun (WGS) entry which is preliminary data.</text>
</comment>
<evidence type="ECO:0000313" key="1">
    <source>
        <dbReference type="EMBL" id="GGU74759.1"/>
    </source>
</evidence>
<proteinExistence type="predicted"/>
<reference evidence="2" key="1">
    <citation type="journal article" date="2019" name="Int. J. Syst. Evol. Microbiol.">
        <title>The Global Catalogue of Microorganisms (GCM) 10K type strain sequencing project: providing services to taxonomists for standard genome sequencing and annotation.</title>
        <authorList>
            <consortium name="The Broad Institute Genomics Platform"/>
            <consortium name="The Broad Institute Genome Sequencing Center for Infectious Disease"/>
            <person name="Wu L."/>
            <person name="Ma J."/>
        </authorList>
    </citation>
    <scope>NUCLEOTIDE SEQUENCE [LARGE SCALE GENOMIC DNA]</scope>
    <source>
        <strain evidence="2">JCM 3399</strain>
    </source>
</reference>
<protein>
    <submittedName>
        <fullName evidence="1">Uncharacterized protein</fullName>
    </submittedName>
</protein>
<accession>A0ABQ2V8U7</accession>
<keyword evidence="2" id="KW-1185">Reference proteome</keyword>
<dbReference type="Proteomes" id="UP000654471">
    <property type="component" value="Unassembled WGS sequence"/>
</dbReference>
<gene>
    <name evidence="1" type="ORF">GCM10010211_45840</name>
</gene>
<sequence length="132" mass="14060">MRLHLAQGGFAQVVPDMPSIGDLHRVRQGAADGLGVGRRAVTAHDLDAWMLAQPRLHSVGSAVGQYIDPLMGFGVDYHGGVAVAPAQSEVVDADHAVYPAGGQRDAQQGAQGRVTRQAHREYRRQADSRPAC</sequence>
<evidence type="ECO:0000313" key="2">
    <source>
        <dbReference type="Proteomes" id="UP000654471"/>
    </source>
</evidence>
<organism evidence="1 2">
    <name type="scientific">Streptomyces albospinus</name>
    <dbReference type="NCBI Taxonomy" id="285515"/>
    <lineage>
        <taxon>Bacteria</taxon>
        <taxon>Bacillati</taxon>
        <taxon>Actinomycetota</taxon>
        <taxon>Actinomycetes</taxon>
        <taxon>Kitasatosporales</taxon>
        <taxon>Streptomycetaceae</taxon>
        <taxon>Streptomyces</taxon>
    </lineage>
</organism>
<dbReference type="EMBL" id="BMRP01000016">
    <property type="protein sequence ID" value="GGU74759.1"/>
    <property type="molecule type" value="Genomic_DNA"/>
</dbReference>